<accession>A0A392V6Y9</accession>
<organism evidence="1 2">
    <name type="scientific">Trifolium medium</name>
    <dbReference type="NCBI Taxonomy" id="97028"/>
    <lineage>
        <taxon>Eukaryota</taxon>
        <taxon>Viridiplantae</taxon>
        <taxon>Streptophyta</taxon>
        <taxon>Embryophyta</taxon>
        <taxon>Tracheophyta</taxon>
        <taxon>Spermatophyta</taxon>
        <taxon>Magnoliopsida</taxon>
        <taxon>eudicotyledons</taxon>
        <taxon>Gunneridae</taxon>
        <taxon>Pentapetalae</taxon>
        <taxon>rosids</taxon>
        <taxon>fabids</taxon>
        <taxon>Fabales</taxon>
        <taxon>Fabaceae</taxon>
        <taxon>Papilionoideae</taxon>
        <taxon>50 kb inversion clade</taxon>
        <taxon>NPAAA clade</taxon>
        <taxon>Hologalegina</taxon>
        <taxon>IRL clade</taxon>
        <taxon>Trifolieae</taxon>
        <taxon>Trifolium</taxon>
    </lineage>
</organism>
<reference evidence="1 2" key="1">
    <citation type="journal article" date="2018" name="Front. Plant Sci.">
        <title>Red Clover (Trifolium pratense) and Zigzag Clover (T. medium) - A Picture of Genomic Similarities and Differences.</title>
        <authorList>
            <person name="Dluhosova J."/>
            <person name="Istvanek J."/>
            <person name="Nedelnik J."/>
            <person name="Repkova J."/>
        </authorList>
    </citation>
    <scope>NUCLEOTIDE SEQUENCE [LARGE SCALE GENOMIC DNA]</scope>
    <source>
        <strain evidence="2">cv. 10/8</strain>
        <tissue evidence="1">Leaf</tissue>
    </source>
</reference>
<name>A0A392V6Y9_9FABA</name>
<proteinExistence type="predicted"/>
<evidence type="ECO:0000313" key="1">
    <source>
        <dbReference type="EMBL" id="MCI84098.1"/>
    </source>
</evidence>
<feature type="non-terminal residue" evidence="1">
    <location>
        <position position="26"/>
    </location>
</feature>
<dbReference type="EMBL" id="LXQA011082745">
    <property type="protein sequence ID" value="MCI84098.1"/>
    <property type="molecule type" value="Genomic_DNA"/>
</dbReference>
<dbReference type="AlphaFoldDB" id="A0A392V6Y9"/>
<sequence length="26" mass="2921">MEFWREYVVKNNVGREFVAGGFGGTA</sequence>
<evidence type="ECO:0000313" key="2">
    <source>
        <dbReference type="Proteomes" id="UP000265520"/>
    </source>
</evidence>
<dbReference type="Proteomes" id="UP000265520">
    <property type="component" value="Unassembled WGS sequence"/>
</dbReference>
<comment type="caution">
    <text evidence="1">The sequence shown here is derived from an EMBL/GenBank/DDBJ whole genome shotgun (WGS) entry which is preliminary data.</text>
</comment>
<protein>
    <submittedName>
        <fullName evidence="1">Carnitine/acylcarnitine carrier-like protein</fullName>
    </submittedName>
</protein>
<keyword evidence="2" id="KW-1185">Reference proteome</keyword>